<sequence length="258" mass="30331">MSIKIFIATHKNYEMPDDDIYIPLEVGASLRKDLGLKGVRDNTGLNISEKNPNYCELTGYFWIWKNIKDANVVGLVHYRRYFKGNSKVQGKFANILDAQEIENCLRDYQVILPVKRNYFVETVRSQYVHAHHEEDLLALEKAMRKICPTYLPAFEQVMNSKKLHLLNMFVMKKELFDEYCTWLFSVLAQVENTLNISEYSKNDARVYGFLSERLLDVWLIKNKIRYCELPVLNLEPVNWPQKIAKFLIRKAGLKKLIE</sequence>
<dbReference type="Proteomes" id="UP000214610">
    <property type="component" value="Unassembled WGS sequence"/>
</dbReference>
<proteinExistence type="predicted"/>
<evidence type="ECO:0000313" key="2">
    <source>
        <dbReference type="EMBL" id="OXE49567.1"/>
    </source>
</evidence>
<dbReference type="InterPro" id="IPR025536">
    <property type="entry name" value="DUF4422"/>
</dbReference>
<reference evidence="3" key="1">
    <citation type="submission" date="2017-05" db="EMBL/GenBank/DDBJ databases">
        <title>Improved OligoMM genomes.</title>
        <authorList>
            <person name="Garzetti D."/>
        </authorList>
    </citation>
    <scope>NUCLEOTIDE SEQUENCE [LARGE SCALE GENOMIC DNA]</scope>
    <source>
        <strain evidence="3">YL45</strain>
    </source>
</reference>
<dbReference type="RefSeq" id="WP_066592835.1">
    <property type="nucleotide sequence ID" value="NZ_CAJTBZ010000053.1"/>
</dbReference>
<keyword evidence="3" id="KW-1185">Reference proteome</keyword>
<comment type="caution">
    <text evidence="2">The sequence shown here is derived from an EMBL/GenBank/DDBJ whole genome shotgun (WGS) entry which is preliminary data.</text>
</comment>
<evidence type="ECO:0000313" key="3">
    <source>
        <dbReference type="Proteomes" id="UP000214610"/>
    </source>
</evidence>
<protein>
    <submittedName>
        <fullName evidence="2">Exopolysaccharide biosynthesis protein</fullName>
    </submittedName>
</protein>
<dbReference type="AlphaFoldDB" id="A0A227KNA5"/>
<gene>
    <name evidence="2" type="ORF">ADH67_05360</name>
</gene>
<dbReference type="Pfam" id="PF14393">
    <property type="entry name" value="DUF4422"/>
    <property type="match status" value="1"/>
</dbReference>
<accession>A0A227KNA5</accession>
<name>A0A227KNA5_9BURK</name>
<dbReference type="GeneID" id="78361456"/>
<organism evidence="2 3">
    <name type="scientific">Turicimonas muris</name>
    <dbReference type="NCBI Taxonomy" id="1796652"/>
    <lineage>
        <taxon>Bacteria</taxon>
        <taxon>Pseudomonadati</taxon>
        <taxon>Pseudomonadota</taxon>
        <taxon>Betaproteobacteria</taxon>
        <taxon>Burkholderiales</taxon>
        <taxon>Sutterellaceae</taxon>
        <taxon>Turicimonas</taxon>
    </lineage>
</organism>
<dbReference type="EMBL" id="NHMP01000003">
    <property type="protein sequence ID" value="OXE49567.1"/>
    <property type="molecule type" value="Genomic_DNA"/>
</dbReference>
<evidence type="ECO:0000259" key="1">
    <source>
        <dbReference type="Pfam" id="PF14393"/>
    </source>
</evidence>
<feature type="domain" description="DUF4422" evidence="1">
    <location>
        <begin position="4"/>
        <end position="222"/>
    </location>
</feature>